<evidence type="ECO:0000256" key="1">
    <source>
        <dbReference type="ARBA" id="ARBA00022741"/>
    </source>
</evidence>
<proteinExistence type="predicted"/>
<reference evidence="4 5" key="1">
    <citation type="submission" date="2015-12" db="EMBL/GenBank/DDBJ databases">
        <title>The genome of Folsomia candida.</title>
        <authorList>
            <person name="Faddeeva A."/>
            <person name="Derks M.F."/>
            <person name="Anvar Y."/>
            <person name="Smit S."/>
            <person name="Van Straalen N."/>
            <person name="Roelofs D."/>
        </authorList>
    </citation>
    <scope>NUCLEOTIDE SEQUENCE [LARGE SCALE GENOMIC DNA]</scope>
    <source>
        <strain evidence="4 5">VU population</strain>
        <tissue evidence="4">Whole body</tissue>
    </source>
</reference>
<dbReference type="EMBL" id="LNIX01000034">
    <property type="protein sequence ID" value="OXA40287.1"/>
    <property type="molecule type" value="Genomic_DNA"/>
</dbReference>
<dbReference type="SMART" id="SM00382">
    <property type="entry name" value="AAA"/>
    <property type="match status" value="1"/>
</dbReference>
<sequence>MSDEELAGWILDLSNNKNKLNGRRRHYNFDDQTDVPKDDYPNLVGFSKIQSNALINCFCPPLSTHSPRHDKIAERALELVDQNALQKRLSIDDLQDIILGVYQIGLAKRYADLHMSNSASFEIKLNSEFPNIVRAKIESRFTTNKAHDLWIEYSSNPEIQGADAIKGFYCSYSLLGPSGCGKTTLLSCIVGIQQLNEGKIELFGRNVSTFRNAIPGGLIGYMPQETCLYESFTILETFIYYGRLHCMPLDRIICNLANLKIVMNLPSLNSYVNNISGGERRRVSLGVALLHDPKILVLDEATVGIDPVLRQKIWDYLESLVQSSETTVFLTTHYVQETRHCAKIGYLRDGHMLVQDSPKALLEKYGPNSELNATTLDDIMLHLCKSHISRTHQITTCCTPKFSKLETESDHEVQLLQVGVLKAHIGNEQAIPQTNVQNHYGRSNVHYSQLKALTIRN</sequence>
<evidence type="ECO:0000313" key="5">
    <source>
        <dbReference type="Proteomes" id="UP000198287"/>
    </source>
</evidence>
<evidence type="ECO:0000313" key="4">
    <source>
        <dbReference type="EMBL" id="OXA40287.1"/>
    </source>
</evidence>
<protein>
    <submittedName>
        <fullName evidence="4">ABC transporter G family member 23</fullName>
    </submittedName>
</protein>
<dbReference type="PROSITE" id="PS50893">
    <property type="entry name" value="ABC_TRANSPORTER_2"/>
    <property type="match status" value="1"/>
</dbReference>
<evidence type="ECO:0000256" key="2">
    <source>
        <dbReference type="ARBA" id="ARBA00022840"/>
    </source>
</evidence>
<dbReference type="InterPro" id="IPR017871">
    <property type="entry name" value="ABC_transporter-like_CS"/>
</dbReference>
<dbReference type="InterPro" id="IPR027417">
    <property type="entry name" value="P-loop_NTPase"/>
</dbReference>
<name>A0A226D6C8_FOLCA</name>
<keyword evidence="5" id="KW-1185">Reference proteome</keyword>
<gene>
    <name evidence="4" type="ORF">Fcan01_25069</name>
</gene>
<dbReference type="Gene3D" id="3.40.50.300">
    <property type="entry name" value="P-loop containing nucleotide triphosphate hydrolases"/>
    <property type="match status" value="1"/>
</dbReference>
<dbReference type="PANTHER" id="PTHR43038:SF3">
    <property type="entry name" value="ABC TRANSPORTER G FAMILY MEMBER 20 ISOFORM X1"/>
    <property type="match status" value="1"/>
</dbReference>
<evidence type="ECO:0000259" key="3">
    <source>
        <dbReference type="PROSITE" id="PS50893"/>
    </source>
</evidence>
<keyword evidence="1" id="KW-0547">Nucleotide-binding</keyword>
<dbReference type="InterPro" id="IPR003593">
    <property type="entry name" value="AAA+_ATPase"/>
</dbReference>
<dbReference type="AlphaFoldDB" id="A0A226D6C8"/>
<dbReference type="GO" id="GO:0005524">
    <property type="term" value="F:ATP binding"/>
    <property type="evidence" value="ECO:0007669"/>
    <property type="project" value="UniProtKB-KW"/>
</dbReference>
<dbReference type="SUPFAM" id="SSF52540">
    <property type="entry name" value="P-loop containing nucleoside triphosphate hydrolases"/>
    <property type="match status" value="1"/>
</dbReference>
<accession>A0A226D6C8</accession>
<keyword evidence="2" id="KW-0067">ATP-binding</keyword>
<organism evidence="4 5">
    <name type="scientific">Folsomia candida</name>
    <name type="common">Springtail</name>
    <dbReference type="NCBI Taxonomy" id="158441"/>
    <lineage>
        <taxon>Eukaryota</taxon>
        <taxon>Metazoa</taxon>
        <taxon>Ecdysozoa</taxon>
        <taxon>Arthropoda</taxon>
        <taxon>Hexapoda</taxon>
        <taxon>Collembola</taxon>
        <taxon>Entomobryomorpha</taxon>
        <taxon>Isotomoidea</taxon>
        <taxon>Isotomidae</taxon>
        <taxon>Proisotominae</taxon>
        <taxon>Folsomia</taxon>
    </lineage>
</organism>
<dbReference type="OrthoDB" id="10255969at2759"/>
<dbReference type="PANTHER" id="PTHR43038">
    <property type="entry name" value="ATP-BINDING CASSETTE, SUB-FAMILY H, MEMBER 1"/>
    <property type="match status" value="1"/>
</dbReference>
<dbReference type="InterPro" id="IPR003439">
    <property type="entry name" value="ABC_transporter-like_ATP-bd"/>
</dbReference>
<feature type="domain" description="ABC transporter" evidence="3">
    <location>
        <begin position="144"/>
        <end position="374"/>
    </location>
</feature>
<comment type="caution">
    <text evidence="4">The sequence shown here is derived from an EMBL/GenBank/DDBJ whole genome shotgun (WGS) entry which is preliminary data.</text>
</comment>
<dbReference type="PROSITE" id="PS00211">
    <property type="entry name" value="ABC_TRANSPORTER_1"/>
    <property type="match status" value="1"/>
</dbReference>
<dbReference type="Proteomes" id="UP000198287">
    <property type="component" value="Unassembled WGS sequence"/>
</dbReference>
<dbReference type="GO" id="GO:0016887">
    <property type="term" value="F:ATP hydrolysis activity"/>
    <property type="evidence" value="ECO:0007669"/>
    <property type="project" value="InterPro"/>
</dbReference>
<dbReference type="Pfam" id="PF00005">
    <property type="entry name" value="ABC_tran"/>
    <property type="match status" value="1"/>
</dbReference>